<feature type="compositionally biased region" description="Low complexity" evidence="3">
    <location>
        <begin position="689"/>
        <end position="705"/>
    </location>
</feature>
<feature type="compositionally biased region" description="Polar residues" evidence="3">
    <location>
        <begin position="530"/>
        <end position="539"/>
    </location>
</feature>
<feature type="region of interest" description="Disordered" evidence="3">
    <location>
        <begin position="688"/>
        <end position="769"/>
    </location>
</feature>
<feature type="compositionally biased region" description="Acidic residues" evidence="3">
    <location>
        <begin position="547"/>
        <end position="560"/>
    </location>
</feature>
<feature type="compositionally biased region" description="Basic and acidic residues" evidence="3">
    <location>
        <begin position="590"/>
        <end position="614"/>
    </location>
</feature>
<feature type="compositionally biased region" description="Basic and acidic residues" evidence="3">
    <location>
        <begin position="878"/>
        <end position="893"/>
    </location>
</feature>
<feature type="compositionally biased region" description="Basic and acidic residues" evidence="3">
    <location>
        <begin position="78"/>
        <end position="91"/>
    </location>
</feature>
<feature type="compositionally biased region" description="Basic and acidic residues" evidence="3">
    <location>
        <begin position="1006"/>
        <end position="1019"/>
    </location>
</feature>
<evidence type="ECO:0008006" key="6">
    <source>
        <dbReference type="Google" id="ProtNLM"/>
    </source>
</evidence>
<comment type="caution">
    <text evidence="4">The sequence shown here is derived from an EMBL/GenBank/DDBJ whole genome shotgun (WGS) entry which is preliminary data.</text>
</comment>
<feature type="compositionally biased region" description="Basic and acidic residues" evidence="3">
    <location>
        <begin position="48"/>
        <end position="59"/>
    </location>
</feature>
<reference evidence="4 5" key="1">
    <citation type="journal article" date="2023" name="G3 (Bethesda)">
        <title>A chromosome-level genome assembly of Zasmidium syzygii isolated from banana leaves.</title>
        <authorList>
            <person name="van Westerhoven A.C."/>
            <person name="Mehrabi R."/>
            <person name="Talebi R."/>
            <person name="Steentjes M.B.F."/>
            <person name="Corcolon B."/>
            <person name="Chong P.A."/>
            <person name="Kema G.H.J."/>
            <person name="Seidl M.F."/>
        </authorList>
    </citation>
    <scope>NUCLEOTIDE SEQUENCE [LARGE SCALE GENOMIC DNA]</scope>
    <source>
        <strain evidence="4 5">P124</strain>
    </source>
</reference>
<feature type="compositionally biased region" description="Acidic residues" evidence="3">
    <location>
        <begin position="1979"/>
        <end position="1990"/>
    </location>
</feature>
<feature type="region of interest" description="Disordered" evidence="3">
    <location>
        <begin position="1335"/>
        <end position="1377"/>
    </location>
</feature>
<feature type="compositionally biased region" description="Pro residues" evidence="3">
    <location>
        <begin position="375"/>
        <end position="384"/>
    </location>
</feature>
<feature type="region of interest" description="Disordered" evidence="3">
    <location>
        <begin position="482"/>
        <end position="665"/>
    </location>
</feature>
<feature type="region of interest" description="Disordered" evidence="3">
    <location>
        <begin position="1"/>
        <end position="234"/>
    </location>
</feature>
<name>A0ABR0F279_ZASCE</name>
<evidence type="ECO:0000256" key="2">
    <source>
        <dbReference type="SAM" id="Coils"/>
    </source>
</evidence>
<dbReference type="PANTHER" id="PTHR32083:SF0">
    <property type="entry name" value="CILIA AND FLAGELLA-ASSOCIATED PROTEIN 58"/>
    <property type="match status" value="1"/>
</dbReference>
<feature type="region of interest" description="Disordered" evidence="3">
    <location>
        <begin position="1158"/>
        <end position="1206"/>
    </location>
</feature>
<accession>A0ABR0F279</accession>
<feature type="region of interest" description="Disordered" evidence="3">
    <location>
        <begin position="808"/>
        <end position="1125"/>
    </location>
</feature>
<feature type="compositionally biased region" description="Basic and acidic residues" evidence="3">
    <location>
        <begin position="16"/>
        <end position="32"/>
    </location>
</feature>
<feature type="compositionally biased region" description="Acidic residues" evidence="3">
    <location>
        <begin position="1182"/>
        <end position="1191"/>
    </location>
</feature>
<feature type="compositionally biased region" description="Basic and acidic residues" evidence="3">
    <location>
        <begin position="828"/>
        <end position="839"/>
    </location>
</feature>
<organism evidence="4 5">
    <name type="scientific">Zasmidium cellare</name>
    <name type="common">Wine cellar mold</name>
    <name type="synonym">Racodium cellare</name>
    <dbReference type="NCBI Taxonomy" id="395010"/>
    <lineage>
        <taxon>Eukaryota</taxon>
        <taxon>Fungi</taxon>
        <taxon>Dikarya</taxon>
        <taxon>Ascomycota</taxon>
        <taxon>Pezizomycotina</taxon>
        <taxon>Dothideomycetes</taxon>
        <taxon>Dothideomycetidae</taxon>
        <taxon>Mycosphaerellales</taxon>
        <taxon>Mycosphaerellaceae</taxon>
        <taxon>Zasmidium</taxon>
    </lineage>
</organism>
<evidence type="ECO:0000256" key="1">
    <source>
        <dbReference type="ARBA" id="ARBA00023054"/>
    </source>
</evidence>
<evidence type="ECO:0000313" key="4">
    <source>
        <dbReference type="EMBL" id="KAK4507441.1"/>
    </source>
</evidence>
<proteinExistence type="predicted"/>
<feature type="coiled-coil region" evidence="2">
    <location>
        <begin position="1453"/>
        <end position="1525"/>
    </location>
</feature>
<evidence type="ECO:0000313" key="5">
    <source>
        <dbReference type="Proteomes" id="UP001305779"/>
    </source>
</evidence>
<feature type="compositionally biased region" description="Basic and acidic residues" evidence="3">
    <location>
        <begin position="1075"/>
        <end position="1088"/>
    </location>
</feature>
<feature type="compositionally biased region" description="Polar residues" evidence="3">
    <location>
        <begin position="490"/>
        <end position="502"/>
    </location>
</feature>
<feature type="compositionally biased region" description="Polar residues" evidence="3">
    <location>
        <begin position="749"/>
        <end position="758"/>
    </location>
</feature>
<sequence>MASLLDSRWAATPDPTLERQLGHPEEDTKPKDGVFASRWADDAEDEPSEKTDQPEEKPVEGITASRWADTPEPEPEEQQQHEKAEKAEKPQDGVFASRWAETPVPDAEEQLKSPNTVEKPTDGVFASRWAPTPEPSKEQEVTEEGAKEAVPEAQEEDAPPAQDTSTSPNIQIDGKSNDEPADEAEGAPKDEALPVTEPGPVDAAIDAVEAEGPETTGPGETTQQPNAPAPTHLEPPRLRKRVSWRGKNIVISIPRIDFDAAGIPQPMSEAEVQQRLQQFQDAGYNVLGYDLTYEEASGDPAQVRAIFPDDNETRQLPSREECKVLLPDLEKWRAYTDWLTEQKLAALGVTLGIEEPSQPPVPAQDMSRQSSQQYPPLPFSPPLPTASAGSSSMGRPGLVRGHSHTMSVASPASPLNGPFGHMHRHSTFTGPIGLPQLQQPPQPQSPGIPGLQPFSTQQQLALSGLPRGGSPAQISALRQELGSMRGPGSPLNQQMLPQSPQDYSRGLMDDQRRRQHAYSQSMQQPMMPNQFLSQGSSMRPTPALPELPEDEDEEEEEIQEPEPPAYVPPHKRVQANTEIAVPTPRGHRHNISEGLERELLEAEQRQKAASRDWIEVTEEEEQPSLPPFSKPNGFQKQLPSQPVERDPLGSEHPVQETAHSRKKSASRFNVAAPAFTFNPGANFQPGVSFQPAPVFQQPGGFQPPQSTFTFGAPAAAAPAVNDQSAQTHRRHQSSGSFNANAPSFKPVTSEFSFSSSGPTFKANGASEEAQKKNIVDELPSIFGKIDIPDIVKPARRSKAIAIVRPDEAQNVSSGTDFEDDEGRVAQGDAKRKQARKIGDDGDQVPLFAEPSAAPALPVPPEKVLGSNADKATVAGAEHVAEDTQKGLEAIAEKPEEDVSPEPAKEDVPESTTSVDKPTEKQPHHGHKHSSSLSALARPFQPPGAPPVEDESKEKHHEHFNSISELEEGEIREDGSPSVSPIREQPTLQRDFAPASSRPAAPVEFSSQERIDKVENHEPSFDEIDAVMRQLNADESEKETIRDPSPTRLPSPGSHPMKGVTYLAEWSRSDAPSPSPDRKQLDLPERTDSVEQELNGWPQVRQLNRAEEAPTSDWSGMLSPPDEEKLQQRSNFFDSHIDSIIGRVVEQRLQPLEESLRHIQNNVSRGNRSTDLKLQRSSSNVESDADDEDEGSDEQKQRPISRGRDKRVDQIKAAVLEALREQSPVRSQTAIDVAELHSVLADMKVSFARAASASLELDDIRAVVEDSLNRQSQAVVPIEESKETHRRELSELEGRLNETLAGALEEANHRRAIEERETEARRQLRLAEEELNLLRDSSRDEESKIRAMEQERQDLIDRLDRSEDARRQAEDKLEDAEAEKDALQATLEEYRVSSNKWRQDIDDGKLAREELENTIASMERQNEDYQESSGGMKRRLEKLHSDMATAAGQLASEKAVWKSKEEDYRAKIEALESQQMVANRDRVQLEDELRVMRGTAIGAAESQHTIEHLRATNASLDEMVRKLQGDLTEQQVLAVRFERQFHDAQESGRAEVHRTRMSLETEVEAANNHVNLVRAELETELSRIRTELENTKMEADTARARHEHLLEEEETARREALRKVNHSNSIALDEARHKYESAIQELTTQQSRALSQAFEDKERTEGFLKEKLALSEAKLQHFQERVSHLEERLEVAKSAAQAAALSAKASKTFSPPASSAGLPSVGIPEKVSPQALRESILVLQEQLQERETRIERLEAQVQQEGVTKVKERDTEINWLRELLALRSDELTELVNTLSRPNFDRATVRDTAIRIRANLQMEQQEKERSSKTAGSLGGQALASLTSLTSSPRAAQLSSAFNKWRESMESSALKSQQLRAGAGARSYTPSKVNTKPNPPSRFPSGLMTPPASNLRSSPAPETTNTLPPPQLNSRPGSKGSAMEQADEAAKPRSRHASATEERPSTPLFREQSYDQDAEDHKVDMQTFEDDDLDDVADSEPPAFRSLEAELEDEGGMEE</sequence>
<evidence type="ECO:0000256" key="3">
    <source>
        <dbReference type="SAM" id="MobiDB-lite"/>
    </source>
</evidence>
<dbReference type="PANTHER" id="PTHR32083">
    <property type="entry name" value="CILIA AND FLAGELLA-ASSOCIATED PROTEIN 58-RELATED"/>
    <property type="match status" value="1"/>
</dbReference>
<feature type="region of interest" description="Disordered" evidence="3">
    <location>
        <begin position="355"/>
        <end position="453"/>
    </location>
</feature>
<keyword evidence="1 2" id="KW-0175">Coiled coil</keyword>
<dbReference type="Proteomes" id="UP001305779">
    <property type="component" value="Unassembled WGS sequence"/>
</dbReference>
<feature type="compositionally biased region" description="Acidic residues" evidence="3">
    <location>
        <begin position="2001"/>
        <end position="2011"/>
    </location>
</feature>
<feature type="compositionally biased region" description="Polar residues" evidence="3">
    <location>
        <begin position="1903"/>
        <end position="1928"/>
    </location>
</feature>
<feature type="compositionally biased region" description="Basic and acidic residues" evidence="3">
    <location>
        <begin position="135"/>
        <end position="150"/>
    </location>
</feature>
<feature type="compositionally biased region" description="Low complexity" evidence="3">
    <location>
        <begin position="213"/>
        <end position="225"/>
    </location>
</feature>
<feature type="compositionally biased region" description="Basic and acidic residues" evidence="3">
    <location>
        <begin position="1335"/>
        <end position="1370"/>
    </location>
</feature>
<keyword evidence="5" id="KW-1185">Reference proteome</keyword>
<feature type="compositionally biased region" description="Low complexity" evidence="3">
    <location>
        <begin position="519"/>
        <end position="528"/>
    </location>
</feature>
<protein>
    <recommendedName>
        <fullName evidence="6">Myosin class II heavy chain</fullName>
    </recommendedName>
</protein>
<gene>
    <name evidence="4" type="ORF">PRZ48_001176</name>
</gene>
<dbReference type="EMBL" id="JAXOVC010000001">
    <property type="protein sequence ID" value="KAK4507441.1"/>
    <property type="molecule type" value="Genomic_DNA"/>
</dbReference>
<feature type="compositionally biased region" description="Basic and acidic residues" evidence="3">
    <location>
        <begin position="949"/>
        <end position="959"/>
    </location>
</feature>
<feature type="coiled-coil region" evidence="2">
    <location>
        <begin position="1735"/>
        <end position="1762"/>
    </location>
</feature>
<feature type="coiled-coil region" evidence="2">
    <location>
        <begin position="1555"/>
        <end position="1694"/>
    </location>
</feature>
<feature type="compositionally biased region" description="Basic and acidic residues" evidence="3">
    <location>
        <begin position="1192"/>
        <end position="1206"/>
    </location>
</feature>
<feature type="region of interest" description="Disordered" evidence="3">
    <location>
        <begin position="1865"/>
        <end position="2011"/>
    </location>
</feature>